<feature type="transmembrane region" description="Helical" evidence="7">
    <location>
        <begin position="316"/>
        <end position="336"/>
    </location>
</feature>
<dbReference type="PROSITE" id="PS50850">
    <property type="entry name" value="MFS"/>
    <property type="match status" value="1"/>
</dbReference>
<evidence type="ECO:0000313" key="10">
    <source>
        <dbReference type="Proteomes" id="UP001230496"/>
    </source>
</evidence>
<dbReference type="PANTHER" id="PTHR23515">
    <property type="entry name" value="HIGH-AFFINITY NITRATE TRANSPORTER 2.3"/>
    <property type="match status" value="1"/>
</dbReference>
<evidence type="ECO:0000313" key="9">
    <source>
        <dbReference type="EMBL" id="WMN12103.1"/>
    </source>
</evidence>
<feature type="domain" description="Major facilitator superfamily (MFS) profile" evidence="8">
    <location>
        <begin position="17"/>
        <end position="431"/>
    </location>
</feature>
<dbReference type="InterPro" id="IPR036259">
    <property type="entry name" value="MFS_trans_sf"/>
</dbReference>
<evidence type="ECO:0000256" key="3">
    <source>
        <dbReference type="ARBA" id="ARBA00022692"/>
    </source>
</evidence>
<dbReference type="SUPFAM" id="SSF103473">
    <property type="entry name" value="MFS general substrate transporter"/>
    <property type="match status" value="1"/>
</dbReference>
<dbReference type="GO" id="GO:0015112">
    <property type="term" value="F:nitrate transmembrane transporter activity"/>
    <property type="evidence" value="ECO:0007669"/>
    <property type="project" value="InterPro"/>
</dbReference>
<name>A0AA51NBJ0_9BACT</name>
<feature type="transmembrane region" description="Helical" evidence="7">
    <location>
        <begin position="284"/>
        <end position="304"/>
    </location>
</feature>
<evidence type="ECO:0000256" key="5">
    <source>
        <dbReference type="ARBA" id="ARBA00023063"/>
    </source>
</evidence>
<evidence type="ECO:0000259" key="8">
    <source>
        <dbReference type="PROSITE" id="PS50850"/>
    </source>
</evidence>
<feature type="transmembrane region" description="Helical" evidence="7">
    <location>
        <begin position="375"/>
        <end position="397"/>
    </location>
</feature>
<proteinExistence type="inferred from homology"/>
<feature type="transmembrane region" description="Helical" evidence="7">
    <location>
        <begin position="409"/>
        <end position="428"/>
    </location>
</feature>
<dbReference type="GO" id="GO:0016020">
    <property type="term" value="C:membrane"/>
    <property type="evidence" value="ECO:0007669"/>
    <property type="project" value="UniProtKB-SubCell"/>
</dbReference>
<feature type="transmembrane region" description="Helical" evidence="7">
    <location>
        <begin position="85"/>
        <end position="107"/>
    </location>
</feature>
<protein>
    <submittedName>
        <fullName evidence="9">MFS transporter</fullName>
    </submittedName>
</protein>
<dbReference type="KEGG" id="msaa:QYS49_32430"/>
<evidence type="ECO:0000256" key="2">
    <source>
        <dbReference type="ARBA" id="ARBA00008432"/>
    </source>
</evidence>
<keyword evidence="6 7" id="KW-0472">Membrane</keyword>
<dbReference type="InterPro" id="IPR011701">
    <property type="entry name" value="MFS"/>
</dbReference>
<dbReference type="Gene3D" id="1.20.1250.20">
    <property type="entry name" value="MFS general substrate transporter like domains"/>
    <property type="match status" value="2"/>
</dbReference>
<accession>A0AA51NBJ0</accession>
<feature type="transmembrane region" description="Helical" evidence="7">
    <location>
        <begin position="251"/>
        <end position="272"/>
    </location>
</feature>
<evidence type="ECO:0000256" key="4">
    <source>
        <dbReference type="ARBA" id="ARBA00022989"/>
    </source>
</evidence>
<feature type="transmembrane region" description="Helical" evidence="7">
    <location>
        <begin position="342"/>
        <end position="363"/>
    </location>
</feature>
<feature type="transmembrane region" description="Helical" evidence="7">
    <location>
        <begin position="12"/>
        <end position="35"/>
    </location>
</feature>
<gene>
    <name evidence="9" type="ORF">QYS49_32430</name>
</gene>
<keyword evidence="4 7" id="KW-1133">Transmembrane helix</keyword>
<keyword evidence="5" id="KW-0534">Nitrate assimilation</keyword>
<keyword evidence="10" id="KW-1185">Reference proteome</keyword>
<feature type="transmembrane region" description="Helical" evidence="7">
    <location>
        <begin position="119"/>
        <end position="138"/>
    </location>
</feature>
<dbReference type="EMBL" id="CP129971">
    <property type="protein sequence ID" value="WMN12103.1"/>
    <property type="molecule type" value="Genomic_DNA"/>
</dbReference>
<sequence length="438" mass="46766">MSQQLKKKHKLIGTPFLGLWTSTLGLFAGLTTIVLYGVAGAEFKESLGLSGAMLGILLSSPHLSKAILRIPFGAWVDEVGGKKPFLILLGCSILGLTGITTLLYLYYPNEFDSSLFPLLLFFGVLGGAGGATFTVGAPQTSYWFPKNRQGYALGVYAGFGNIGPGVLNYVIPVLIGVIGLAAAYLSWLLFLVFATLIYAYFAMDSYYFQLKKKGETDERAKCIGNDLEQDVFPSGSTRESLKKSASNYRTWILVFLYSISFGGGFTALAAWFPTYWTLFHDMDIVSAGLVAAIFTIYGSVIRVPGGKFTDKYGGEIVAAMSFGIMAIGALVLVMSSAFYSSFIGMLIIGTGMGIANAAVFGLVPKYVPDAVGGASGWIGGVGGAGTLIIIPLLGFFVDTYGQIGYARGFIVFVILSTLCSLISIALRVNNKKLNYQGK</sequence>
<dbReference type="InterPro" id="IPR044772">
    <property type="entry name" value="NO3_transporter"/>
</dbReference>
<comment type="subcellular location">
    <subcellularLocation>
        <location evidence="1">Membrane</location>
        <topology evidence="1">Multi-pass membrane protein</topology>
    </subcellularLocation>
</comment>
<dbReference type="Proteomes" id="UP001230496">
    <property type="component" value="Chromosome"/>
</dbReference>
<dbReference type="GO" id="GO:0042128">
    <property type="term" value="P:nitrate assimilation"/>
    <property type="evidence" value="ECO:0007669"/>
    <property type="project" value="UniProtKB-KW"/>
</dbReference>
<evidence type="ECO:0000256" key="6">
    <source>
        <dbReference type="ARBA" id="ARBA00023136"/>
    </source>
</evidence>
<reference evidence="9 10" key="1">
    <citation type="submission" date="2023-08" db="EMBL/GenBank/DDBJ databases">
        <title>Comparative genomics and taxonomic characterization of three novel marine species of genus Marivirga.</title>
        <authorList>
            <person name="Muhammad N."/>
            <person name="Kim S.-G."/>
        </authorList>
    </citation>
    <scope>NUCLEOTIDE SEQUENCE [LARGE SCALE GENOMIC DNA]</scope>
    <source>
        <strain evidence="9 10">BDSF4-3</strain>
    </source>
</reference>
<evidence type="ECO:0000256" key="7">
    <source>
        <dbReference type="SAM" id="Phobius"/>
    </source>
</evidence>
<feature type="transmembrane region" description="Helical" evidence="7">
    <location>
        <begin position="177"/>
        <end position="203"/>
    </location>
</feature>
<dbReference type="RefSeq" id="WP_308349950.1">
    <property type="nucleotide sequence ID" value="NZ_CP129971.1"/>
</dbReference>
<comment type="similarity">
    <text evidence="2">Belongs to the major facilitator superfamily. Nitrate/nitrite porter (TC 2.A.1.8) family.</text>
</comment>
<evidence type="ECO:0000256" key="1">
    <source>
        <dbReference type="ARBA" id="ARBA00004141"/>
    </source>
</evidence>
<dbReference type="AlphaFoldDB" id="A0AA51NBJ0"/>
<organism evidence="9 10">
    <name type="scientific">Marivirga salinarum</name>
    <dbReference type="NCBI Taxonomy" id="3059078"/>
    <lineage>
        <taxon>Bacteria</taxon>
        <taxon>Pseudomonadati</taxon>
        <taxon>Bacteroidota</taxon>
        <taxon>Cytophagia</taxon>
        <taxon>Cytophagales</taxon>
        <taxon>Marivirgaceae</taxon>
        <taxon>Marivirga</taxon>
    </lineage>
</organism>
<keyword evidence="3 7" id="KW-0812">Transmembrane</keyword>
<dbReference type="InterPro" id="IPR020846">
    <property type="entry name" value="MFS_dom"/>
</dbReference>
<dbReference type="Pfam" id="PF07690">
    <property type="entry name" value="MFS_1"/>
    <property type="match status" value="1"/>
</dbReference>
<feature type="transmembrane region" description="Helical" evidence="7">
    <location>
        <begin position="150"/>
        <end position="171"/>
    </location>
</feature>